<evidence type="ECO:0000256" key="8">
    <source>
        <dbReference type="ARBA" id="ARBA00047899"/>
    </source>
</evidence>
<feature type="region of interest" description="Disordered" evidence="10">
    <location>
        <begin position="381"/>
        <end position="444"/>
    </location>
</feature>
<protein>
    <recommendedName>
        <fullName evidence="2">non-specific serine/threonine protein kinase</fullName>
        <ecNumber evidence="2">2.7.11.1</ecNumber>
    </recommendedName>
</protein>
<evidence type="ECO:0000256" key="9">
    <source>
        <dbReference type="ARBA" id="ARBA00048679"/>
    </source>
</evidence>
<reference evidence="13 14" key="3">
    <citation type="submission" date="2019-11" db="EMBL/GenBank/DDBJ databases">
        <title>A de novo genome assembly of a pear dwarfing rootstock.</title>
        <authorList>
            <person name="Wang F."/>
            <person name="Wang J."/>
            <person name="Li S."/>
            <person name="Zhang Y."/>
            <person name="Fang M."/>
            <person name="Ma L."/>
            <person name="Zhao Y."/>
            <person name="Jiang S."/>
        </authorList>
    </citation>
    <scope>NUCLEOTIDE SEQUENCE [LARGE SCALE GENOMIC DNA]</scope>
    <source>
        <strain evidence="13">S2</strain>
        <tissue evidence="13">Leaf</tissue>
    </source>
</reference>
<reference evidence="13 14" key="1">
    <citation type="submission" date="2019-09" db="EMBL/GenBank/DDBJ databases">
        <authorList>
            <person name="Ou C."/>
        </authorList>
    </citation>
    <scope>NUCLEOTIDE SEQUENCE [LARGE SCALE GENOMIC DNA]</scope>
    <source>
        <strain evidence="13">S2</strain>
        <tissue evidence="13">Leaf</tissue>
    </source>
</reference>
<dbReference type="Gene3D" id="3.30.200.20">
    <property type="entry name" value="Phosphorylase Kinase, domain 1"/>
    <property type="match status" value="1"/>
</dbReference>
<comment type="caution">
    <text evidence="13">The sequence shown here is derived from an EMBL/GenBank/DDBJ whole genome shotgun (WGS) entry which is preliminary data.</text>
</comment>
<dbReference type="GO" id="GO:0004674">
    <property type="term" value="F:protein serine/threonine kinase activity"/>
    <property type="evidence" value="ECO:0007669"/>
    <property type="project" value="UniProtKB-KW"/>
</dbReference>
<keyword evidence="4" id="KW-0808">Transferase</keyword>
<evidence type="ECO:0000256" key="6">
    <source>
        <dbReference type="ARBA" id="ARBA00022777"/>
    </source>
</evidence>
<sequence length="444" mass="49477">MDDQNDGVVVPSLDFRRLSVISALGRGAKGVVFLVKGEETAAEGLMALKVISKDLIERRSKDAKSDGSEYRRVSFEQQVIRRFEHPLLPKLHGVLDTEKFVGYAIEYCPGRDLNCLRKRQSERMFSDEVIRFYAAELVLVLDYLHGLGVVYRDLKPENIMIQENGHIMLVDFDLSTELSPLKTPPRSAQSTPMKSKSVAKSNPVHKKRRSPFHRFCNSGISPDDTVAQPEAGVVNLENSEKSNSFVGTEEYVAPEIVSGQGHDFGVDWWSLGILLYEMLYGTTPFKGINRKETFYRILTKAPELTGETTALRDLIKKLLEKDPKQRIGSGKIKGHDFFKGVEWDSVLRLSRPPYIPDIATAEGTEGIKKKIDVETVVKGIFGGEGGGGGGGEEENKGEDNEENNKNRNNNNEKGGNEEERVNKRVWAEGLNNNPTQGGDAFLGF</sequence>
<name>A0A5N5IG74_9ROSA</name>
<keyword evidence="6 13" id="KW-0418">Kinase</keyword>
<dbReference type="AlphaFoldDB" id="A0A5N5IG74"/>
<dbReference type="PANTHER" id="PTHR45637">
    <property type="entry name" value="FLIPPASE KINASE 1-RELATED"/>
    <property type="match status" value="1"/>
</dbReference>
<evidence type="ECO:0000256" key="4">
    <source>
        <dbReference type="ARBA" id="ARBA00022679"/>
    </source>
</evidence>
<keyword evidence="7" id="KW-0067">ATP-binding</keyword>
<dbReference type="PROSITE" id="PS51285">
    <property type="entry name" value="AGC_KINASE_CTER"/>
    <property type="match status" value="1"/>
</dbReference>
<evidence type="ECO:0000313" key="14">
    <source>
        <dbReference type="Proteomes" id="UP000327157"/>
    </source>
</evidence>
<reference evidence="14" key="2">
    <citation type="submission" date="2019-10" db="EMBL/GenBank/DDBJ databases">
        <title>A de novo genome assembly of a pear dwarfing rootstock.</title>
        <authorList>
            <person name="Wang F."/>
            <person name="Wang J."/>
            <person name="Li S."/>
            <person name="Zhang Y."/>
            <person name="Fang M."/>
            <person name="Ma L."/>
            <person name="Zhao Y."/>
            <person name="Jiang S."/>
        </authorList>
    </citation>
    <scope>NUCLEOTIDE SEQUENCE [LARGE SCALE GENOMIC DNA]</scope>
</reference>
<dbReference type="InterPro" id="IPR011009">
    <property type="entry name" value="Kinase-like_dom_sf"/>
</dbReference>
<evidence type="ECO:0000256" key="5">
    <source>
        <dbReference type="ARBA" id="ARBA00022741"/>
    </source>
</evidence>
<feature type="compositionally biased region" description="Basic and acidic residues" evidence="10">
    <location>
        <begin position="414"/>
        <end position="426"/>
    </location>
</feature>
<dbReference type="SUPFAM" id="SSF56112">
    <property type="entry name" value="Protein kinase-like (PK-like)"/>
    <property type="match status" value="1"/>
</dbReference>
<dbReference type="PROSITE" id="PS00108">
    <property type="entry name" value="PROTEIN_KINASE_ST"/>
    <property type="match status" value="1"/>
</dbReference>
<feature type="region of interest" description="Disordered" evidence="10">
    <location>
        <begin position="181"/>
        <end position="203"/>
    </location>
</feature>
<dbReference type="FunFam" id="1.10.510.10:FF:000294">
    <property type="entry name" value="Serine/threonine-protein kinase OXI1"/>
    <property type="match status" value="1"/>
</dbReference>
<dbReference type="Proteomes" id="UP000327157">
    <property type="component" value="Chromosome 5"/>
</dbReference>
<comment type="catalytic activity">
    <reaction evidence="8">
        <text>L-threonyl-[protein] + ATP = O-phospho-L-threonyl-[protein] + ADP + H(+)</text>
        <dbReference type="Rhea" id="RHEA:46608"/>
        <dbReference type="Rhea" id="RHEA-COMP:11060"/>
        <dbReference type="Rhea" id="RHEA-COMP:11605"/>
        <dbReference type="ChEBI" id="CHEBI:15378"/>
        <dbReference type="ChEBI" id="CHEBI:30013"/>
        <dbReference type="ChEBI" id="CHEBI:30616"/>
        <dbReference type="ChEBI" id="CHEBI:61977"/>
        <dbReference type="ChEBI" id="CHEBI:456216"/>
        <dbReference type="EC" id="2.7.11.1"/>
    </reaction>
</comment>
<evidence type="ECO:0000256" key="7">
    <source>
        <dbReference type="ARBA" id="ARBA00022840"/>
    </source>
</evidence>
<dbReference type="EMBL" id="SMOL01000004">
    <property type="protein sequence ID" value="KAB2636620.1"/>
    <property type="molecule type" value="Genomic_DNA"/>
</dbReference>
<feature type="compositionally biased region" description="Basic and acidic residues" evidence="10">
    <location>
        <begin position="393"/>
        <end position="405"/>
    </location>
</feature>
<proteinExistence type="inferred from homology"/>
<dbReference type="Gene3D" id="1.10.510.10">
    <property type="entry name" value="Transferase(Phosphotransferase) domain 1"/>
    <property type="match status" value="1"/>
</dbReference>
<evidence type="ECO:0000256" key="2">
    <source>
        <dbReference type="ARBA" id="ARBA00012513"/>
    </source>
</evidence>
<dbReference type="InterPro" id="IPR000961">
    <property type="entry name" value="AGC-kinase_C"/>
</dbReference>
<dbReference type="FunFam" id="1.10.510.10:FF:000312">
    <property type="entry name" value="Serine/threonine-protein kinase OXI1"/>
    <property type="match status" value="1"/>
</dbReference>
<dbReference type="SMART" id="SM00220">
    <property type="entry name" value="S_TKc"/>
    <property type="match status" value="1"/>
</dbReference>
<feature type="domain" description="Protein kinase" evidence="11">
    <location>
        <begin position="18"/>
        <end position="338"/>
    </location>
</feature>
<evidence type="ECO:0000256" key="3">
    <source>
        <dbReference type="ARBA" id="ARBA00022527"/>
    </source>
</evidence>
<keyword evidence="14" id="KW-1185">Reference proteome</keyword>
<keyword evidence="5" id="KW-0547">Nucleotide-binding</keyword>
<feature type="compositionally biased region" description="Polar residues" evidence="10">
    <location>
        <begin position="186"/>
        <end position="200"/>
    </location>
</feature>
<dbReference type="PROSITE" id="PS50011">
    <property type="entry name" value="PROTEIN_KINASE_DOM"/>
    <property type="match status" value="1"/>
</dbReference>
<evidence type="ECO:0000313" key="13">
    <source>
        <dbReference type="EMBL" id="KAB2636620.1"/>
    </source>
</evidence>
<keyword evidence="3" id="KW-0723">Serine/threonine-protein kinase</keyword>
<comment type="catalytic activity">
    <reaction evidence="9">
        <text>L-seryl-[protein] + ATP = O-phospho-L-seryl-[protein] + ADP + H(+)</text>
        <dbReference type="Rhea" id="RHEA:17989"/>
        <dbReference type="Rhea" id="RHEA-COMP:9863"/>
        <dbReference type="Rhea" id="RHEA-COMP:11604"/>
        <dbReference type="ChEBI" id="CHEBI:15378"/>
        <dbReference type="ChEBI" id="CHEBI:29999"/>
        <dbReference type="ChEBI" id="CHEBI:30616"/>
        <dbReference type="ChEBI" id="CHEBI:83421"/>
        <dbReference type="ChEBI" id="CHEBI:456216"/>
        <dbReference type="EC" id="2.7.11.1"/>
    </reaction>
</comment>
<dbReference type="OrthoDB" id="432483at2759"/>
<evidence type="ECO:0000259" key="11">
    <source>
        <dbReference type="PROSITE" id="PS50011"/>
    </source>
</evidence>
<feature type="domain" description="AGC-kinase C-terminal" evidence="12">
    <location>
        <begin position="339"/>
        <end position="444"/>
    </location>
</feature>
<gene>
    <name evidence="13" type="ORF">D8674_027154</name>
</gene>
<dbReference type="GO" id="GO:0005524">
    <property type="term" value="F:ATP binding"/>
    <property type="evidence" value="ECO:0007669"/>
    <property type="project" value="UniProtKB-KW"/>
</dbReference>
<dbReference type="EC" id="2.7.11.1" evidence="2"/>
<feature type="compositionally biased region" description="Gly residues" evidence="10">
    <location>
        <begin position="381"/>
        <end position="390"/>
    </location>
</feature>
<accession>A0A5N5IG74</accession>
<dbReference type="InterPro" id="IPR000719">
    <property type="entry name" value="Prot_kinase_dom"/>
</dbReference>
<evidence type="ECO:0000259" key="12">
    <source>
        <dbReference type="PROSITE" id="PS51285"/>
    </source>
</evidence>
<comment type="similarity">
    <text evidence="1">Belongs to the protein kinase superfamily. AGC Ser/Thr protein kinase family.</text>
</comment>
<organism evidence="13 14">
    <name type="scientific">Pyrus ussuriensis x Pyrus communis</name>
    <dbReference type="NCBI Taxonomy" id="2448454"/>
    <lineage>
        <taxon>Eukaryota</taxon>
        <taxon>Viridiplantae</taxon>
        <taxon>Streptophyta</taxon>
        <taxon>Embryophyta</taxon>
        <taxon>Tracheophyta</taxon>
        <taxon>Spermatophyta</taxon>
        <taxon>Magnoliopsida</taxon>
        <taxon>eudicotyledons</taxon>
        <taxon>Gunneridae</taxon>
        <taxon>Pentapetalae</taxon>
        <taxon>rosids</taxon>
        <taxon>fabids</taxon>
        <taxon>Rosales</taxon>
        <taxon>Rosaceae</taxon>
        <taxon>Amygdaloideae</taxon>
        <taxon>Maleae</taxon>
        <taxon>Pyrus</taxon>
    </lineage>
</organism>
<evidence type="ECO:0000256" key="10">
    <source>
        <dbReference type="SAM" id="MobiDB-lite"/>
    </source>
</evidence>
<evidence type="ECO:0000256" key="1">
    <source>
        <dbReference type="ARBA" id="ARBA00009903"/>
    </source>
</evidence>
<dbReference type="Pfam" id="PF00069">
    <property type="entry name" value="Pkinase"/>
    <property type="match status" value="2"/>
</dbReference>
<dbReference type="InterPro" id="IPR008271">
    <property type="entry name" value="Ser/Thr_kinase_AS"/>
</dbReference>